<dbReference type="PANTHER" id="PTHR11388:SF153">
    <property type="entry name" value="SOLUTE CARRIER ORGANIC ANION TRANSPORTER FAMILY MEMBER"/>
    <property type="match status" value="1"/>
</dbReference>
<feature type="domain" description="Kazal-like" evidence="10">
    <location>
        <begin position="445"/>
        <end position="496"/>
    </location>
</feature>
<dbReference type="PANTHER" id="PTHR11388">
    <property type="entry name" value="ORGANIC ANION TRANSPORTER"/>
    <property type="match status" value="1"/>
</dbReference>
<feature type="transmembrane region" description="Helical" evidence="8">
    <location>
        <begin position="348"/>
        <end position="369"/>
    </location>
</feature>
<keyword evidence="5 8" id="KW-1133">Transmembrane helix</keyword>
<evidence type="ECO:0000313" key="12">
    <source>
        <dbReference type="Proteomes" id="UP001177023"/>
    </source>
</evidence>
<evidence type="ECO:0000256" key="8">
    <source>
        <dbReference type="RuleBase" id="RU362056"/>
    </source>
</evidence>
<evidence type="ECO:0000259" key="10">
    <source>
        <dbReference type="PROSITE" id="PS51465"/>
    </source>
</evidence>
<dbReference type="GO" id="GO:0043252">
    <property type="term" value="P:sodium-independent organic anion transport"/>
    <property type="evidence" value="ECO:0007669"/>
    <property type="project" value="TreeGrafter"/>
</dbReference>
<dbReference type="InterPro" id="IPR036259">
    <property type="entry name" value="MFS_trans_sf"/>
</dbReference>
<reference evidence="11" key="1">
    <citation type="submission" date="2023-06" db="EMBL/GenBank/DDBJ databases">
        <authorList>
            <person name="Delattre M."/>
        </authorList>
    </citation>
    <scope>NUCLEOTIDE SEQUENCE</scope>
    <source>
        <strain evidence="11">AF72</strain>
    </source>
</reference>
<gene>
    <name evidence="11" type="ORF">MSPICULIGERA_LOCUS14031</name>
</gene>
<dbReference type="NCBIfam" id="TIGR00805">
    <property type="entry name" value="oat"/>
    <property type="match status" value="1"/>
</dbReference>
<dbReference type="EMBL" id="CATQJA010002640">
    <property type="protein sequence ID" value="CAJ0575724.1"/>
    <property type="molecule type" value="Genomic_DNA"/>
</dbReference>
<feature type="transmembrane region" description="Helical" evidence="8">
    <location>
        <begin position="83"/>
        <end position="103"/>
    </location>
</feature>
<feature type="transmembrane region" description="Helical" evidence="8">
    <location>
        <begin position="607"/>
        <end position="631"/>
    </location>
</feature>
<feature type="transmembrane region" description="Helical" evidence="8">
    <location>
        <begin position="163"/>
        <end position="183"/>
    </location>
</feature>
<dbReference type="Pfam" id="PF03137">
    <property type="entry name" value="OATP"/>
    <property type="match status" value="1"/>
</dbReference>
<feature type="non-terminal residue" evidence="11">
    <location>
        <position position="716"/>
    </location>
</feature>
<dbReference type="GO" id="GO:0015347">
    <property type="term" value="F:sodium-independent organic anion transmembrane transporter activity"/>
    <property type="evidence" value="ECO:0007669"/>
    <property type="project" value="TreeGrafter"/>
</dbReference>
<dbReference type="PROSITE" id="PS51465">
    <property type="entry name" value="KAZAL_2"/>
    <property type="match status" value="1"/>
</dbReference>
<evidence type="ECO:0000256" key="1">
    <source>
        <dbReference type="ARBA" id="ARBA00004651"/>
    </source>
</evidence>
<proteinExistence type="inferred from homology"/>
<organism evidence="11 12">
    <name type="scientific">Mesorhabditis spiculigera</name>
    <dbReference type="NCBI Taxonomy" id="96644"/>
    <lineage>
        <taxon>Eukaryota</taxon>
        <taxon>Metazoa</taxon>
        <taxon>Ecdysozoa</taxon>
        <taxon>Nematoda</taxon>
        <taxon>Chromadorea</taxon>
        <taxon>Rhabditida</taxon>
        <taxon>Rhabditina</taxon>
        <taxon>Rhabditomorpha</taxon>
        <taxon>Rhabditoidea</taxon>
        <taxon>Rhabditidae</taxon>
        <taxon>Mesorhabditinae</taxon>
        <taxon>Mesorhabditis</taxon>
    </lineage>
</organism>
<dbReference type="InterPro" id="IPR004156">
    <property type="entry name" value="OATP"/>
</dbReference>
<evidence type="ECO:0000256" key="7">
    <source>
        <dbReference type="ARBA" id="ARBA00023157"/>
    </source>
</evidence>
<dbReference type="GO" id="GO:0016323">
    <property type="term" value="C:basolateral plasma membrane"/>
    <property type="evidence" value="ECO:0007669"/>
    <property type="project" value="TreeGrafter"/>
</dbReference>
<dbReference type="SUPFAM" id="SSF103473">
    <property type="entry name" value="MFS general substrate transporter"/>
    <property type="match status" value="1"/>
</dbReference>
<protein>
    <recommendedName>
        <fullName evidence="8">Solute carrier organic anion transporter family member</fullName>
    </recommendedName>
</protein>
<dbReference type="Gene3D" id="1.20.1250.20">
    <property type="entry name" value="MFS general substrate transporter like domains"/>
    <property type="match status" value="1"/>
</dbReference>
<keyword evidence="3" id="KW-1003">Cell membrane</keyword>
<evidence type="ECO:0000256" key="5">
    <source>
        <dbReference type="ARBA" id="ARBA00022989"/>
    </source>
</evidence>
<feature type="transmembrane region" description="Helical" evidence="8">
    <location>
        <begin position="389"/>
        <end position="409"/>
    </location>
</feature>
<evidence type="ECO:0000256" key="9">
    <source>
        <dbReference type="SAM" id="MobiDB-lite"/>
    </source>
</evidence>
<evidence type="ECO:0000256" key="6">
    <source>
        <dbReference type="ARBA" id="ARBA00023136"/>
    </source>
</evidence>
<sequence length="716" mass="79256">MGKSDPSPKNSEAPQADSEPRIETRCSFFGFHPEWLQKFCVFPVFLTIVCANAFVQGMVVNGFTSISIQSLERRFALTSTESSIFAGSYDVAVGLTLIPIAFVANKVNKVRTMGWGMVLASLGVFLVVIPQFWSGYYEPGSPEGDTCVASRERVCTEKRTEDFAFPLLVLGQLLIGFGASPLFTFGYSTIDEFDSNQRTGRNMALYLGACTLGPAMAFPIGTALLKTWGDIGITEPNHWGITSDEDPRWYGAWWVGWLMSGFIFLITGIPLTMFPKKLRDTDNRKAKDELQPHADLMVDLSNDKWELFKLFKLFSTNPTCMCIIVFQTLESLLMNGFITYVPKLLENLFSITAGLAALTTGVIVIPMGLIGNLLGGKLGDMENNRVPGLLKWCIACMAINTLCAGCLLLPCEGTKIAGINEYYRNATIITGLDEDSGNGIFNRRLGPNLQCNRNCSCDRKMFNPVCDESTKTSYLSPCHAGCHVEDFENSTWSECACLDTSERVLTKGWCSGECPWVKYAFFVLFAVMALFTFATGPLIQNAALKVVAFEHRDAYICYSWMWMRFAGSIPGVLAMGKIIDTACVYWKSTCFDEQGSCSVYDSNKMRIYLFVMTILVKILCVVAAFSGRYFFKPGTGDDSLMGQVSVADAVSQLEDKEPEQLSSKKANDPSSRKSASQQPRTKKSKKSSRRELKSNKTQSTTPDGKKSKRSKRSSKA</sequence>
<evidence type="ECO:0000256" key="4">
    <source>
        <dbReference type="ARBA" id="ARBA00022692"/>
    </source>
</evidence>
<comment type="caution">
    <text evidence="8">Lacks conserved residue(s) required for the propagation of feature annotation.</text>
</comment>
<keyword evidence="8" id="KW-0406">Ion transport</keyword>
<dbReference type="AlphaFoldDB" id="A0AA36CVL5"/>
<evidence type="ECO:0000256" key="3">
    <source>
        <dbReference type="ARBA" id="ARBA00022475"/>
    </source>
</evidence>
<feature type="transmembrane region" description="Helical" evidence="8">
    <location>
        <begin position="39"/>
        <end position="63"/>
    </location>
</feature>
<accession>A0AA36CVL5</accession>
<keyword evidence="4 8" id="KW-0812">Transmembrane</keyword>
<feature type="transmembrane region" description="Helical" evidence="8">
    <location>
        <begin position="519"/>
        <end position="539"/>
    </location>
</feature>
<keyword evidence="8" id="KW-0813">Transport</keyword>
<dbReference type="GO" id="GO:0006811">
    <property type="term" value="P:monoatomic ion transport"/>
    <property type="evidence" value="ECO:0007669"/>
    <property type="project" value="UniProtKB-KW"/>
</dbReference>
<keyword evidence="6 8" id="KW-0472">Membrane</keyword>
<feature type="transmembrane region" description="Helical" evidence="8">
    <location>
        <begin position="252"/>
        <end position="274"/>
    </location>
</feature>
<feature type="compositionally biased region" description="Basic residues" evidence="9">
    <location>
        <begin position="706"/>
        <end position="716"/>
    </location>
</feature>
<feature type="transmembrane region" description="Helical" evidence="8">
    <location>
        <begin position="115"/>
        <end position="133"/>
    </location>
</feature>
<dbReference type="InterPro" id="IPR002350">
    <property type="entry name" value="Kazal_dom"/>
</dbReference>
<comment type="caution">
    <text evidence="11">The sequence shown here is derived from an EMBL/GenBank/DDBJ whole genome shotgun (WGS) entry which is preliminary data.</text>
</comment>
<feature type="transmembrane region" description="Helical" evidence="8">
    <location>
        <begin position="204"/>
        <end position="225"/>
    </location>
</feature>
<comment type="subcellular location">
    <subcellularLocation>
        <location evidence="1 8">Cell membrane</location>
        <topology evidence="1 8">Multi-pass membrane protein</topology>
    </subcellularLocation>
</comment>
<name>A0AA36CVL5_9BILA</name>
<keyword evidence="12" id="KW-1185">Reference proteome</keyword>
<feature type="region of interest" description="Disordered" evidence="9">
    <location>
        <begin position="653"/>
        <end position="716"/>
    </location>
</feature>
<evidence type="ECO:0000313" key="11">
    <source>
        <dbReference type="EMBL" id="CAJ0575724.1"/>
    </source>
</evidence>
<dbReference type="Proteomes" id="UP001177023">
    <property type="component" value="Unassembled WGS sequence"/>
</dbReference>
<keyword evidence="7" id="KW-1015">Disulfide bond</keyword>
<comment type="similarity">
    <text evidence="2 8">Belongs to the organo anion transporter (TC 2.A.60) family.</text>
</comment>
<evidence type="ECO:0000256" key="2">
    <source>
        <dbReference type="ARBA" id="ARBA00009657"/>
    </source>
</evidence>